<protein>
    <submittedName>
        <fullName evidence="2">Uncharacterized protein</fullName>
    </submittedName>
</protein>
<feature type="transmembrane region" description="Helical" evidence="1">
    <location>
        <begin position="6"/>
        <end position="30"/>
    </location>
</feature>
<sequence length="59" mass="7149">MGLGITWFDVFLAFLFFPILVPSLVLLSIIKIVKWEKEQKLIHKKRYEHYEEKARKKKT</sequence>
<dbReference type="STRING" id="1221500.ABE65_017695"/>
<dbReference type="AlphaFoldDB" id="A0A168W8F0"/>
<keyword evidence="3" id="KW-1185">Reference proteome</keyword>
<evidence type="ECO:0000313" key="3">
    <source>
        <dbReference type="Proteomes" id="UP000076623"/>
    </source>
</evidence>
<dbReference type="EMBL" id="CP015378">
    <property type="protein sequence ID" value="ANC78535.1"/>
    <property type="molecule type" value="Genomic_DNA"/>
</dbReference>
<reference evidence="2 3" key="1">
    <citation type="submission" date="2016-04" db="EMBL/GenBank/DDBJ databases">
        <title>Complete genome sequence of Fictibacillus phosphorivorans G25-29, a strain toxic to nematodes.</title>
        <authorList>
            <person name="Zheng Z."/>
        </authorList>
    </citation>
    <scope>NUCLEOTIDE SEQUENCE [LARGE SCALE GENOMIC DNA]</scope>
    <source>
        <strain evidence="2 3">G25-29</strain>
    </source>
</reference>
<evidence type="ECO:0000313" key="2">
    <source>
        <dbReference type="EMBL" id="ANC78535.1"/>
    </source>
</evidence>
<organism evidence="2 3">
    <name type="scientific">Fictibacillus phosphorivorans</name>
    <dbReference type="NCBI Taxonomy" id="1221500"/>
    <lineage>
        <taxon>Bacteria</taxon>
        <taxon>Bacillati</taxon>
        <taxon>Bacillota</taxon>
        <taxon>Bacilli</taxon>
        <taxon>Bacillales</taxon>
        <taxon>Fictibacillaceae</taxon>
        <taxon>Fictibacillus</taxon>
    </lineage>
</organism>
<keyword evidence="1" id="KW-1133">Transmembrane helix</keyword>
<dbReference type="KEGG" id="fpn:ABE65_017695"/>
<keyword evidence="1" id="KW-0472">Membrane</keyword>
<keyword evidence="1" id="KW-0812">Transmembrane</keyword>
<evidence type="ECO:0000256" key="1">
    <source>
        <dbReference type="SAM" id="Phobius"/>
    </source>
</evidence>
<name>A0A168W8F0_9BACL</name>
<gene>
    <name evidence="2" type="ORF">ABE65_017695</name>
</gene>
<dbReference type="Proteomes" id="UP000076623">
    <property type="component" value="Chromosome"/>
</dbReference>
<accession>A0A168W8F0</accession>
<proteinExistence type="predicted"/>